<proteinExistence type="predicted"/>
<protein>
    <submittedName>
        <fullName evidence="1">Uncharacterized protein</fullName>
    </submittedName>
</protein>
<comment type="caution">
    <text evidence="1">The sequence shown here is derived from an EMBL/GenBank/DDBJ whole genome shotgun (WGS) entry which is preliminary data.</text>
</comment>
<reference evidence="1" key="1">
    <citation type="journal article" date="2023" name="G3 (Bethesda)">
        <title>A reference genome for the long-term kleptoplast-retaining sea slug Elysia crispata morphotype clarki.</title>
        <authorList>
            <person name="Eastman K.E."/>
            <person name="Pendleton A.L."/>
            <person name="Shaikh M.A."/>
            <person name="Suttiyut T."/>
            <person name="Ogas R."/>
            <person name="Tomko P."/>
            <person name="Gavelis G."/>
            <person name="Widhalm J.R."/>
            <person name="Wisecaver J.H."/>
        </authorList>
    </citation>
    <scope>NUCLEOTIDE SEQUENCE</scope>
    <source>
        <strain evidence="1">ECLA1</strain>
    </source>
</reference>
<dbReference type="EMBL" id="JAWDGP010003810">
    <property type="protein sequence ID" value="KAK3770571.1"/>
    <property type="molecule type" value="Genomic_DNA"/>
</dbReference>
<accession>A0AAE0ZKG8</accession>
<name>A0AAE0ZKG8_9GAST</name>
<evidence type="ECO:0000313" key="1">
    <source>
        <dbReference type="EMBL" id="KAK3770571.1"/>
    </source>
</evidence>
<keyword evidence="2" id="KW-1185">Reference proteome</keyword>
<dbReference type="Proteomes" id="UP001283361">
    <property type="component" value="Unassembled WGS sequence"/>
</dbReference>
<evidence type="ECO:0000313" key="2">
    <source>
        <dbReference type="Proteomes" id="UP001283361"/>
    </source>
</evidence>
<dbReference type="AlphaFoldDB" id="A0AAE0ZKG8"/>
<sequence length="94" mass="10963">MIAGRLIQPVNQPQWLWSSGLTAITSKYFLCKSWLLFESVWLLISKIWMCLVFSPRSRIRAIENRGLFNFCATGDRVPQQLCEPEPPIFYGRQL</sequence>
<gene>
    <name evidence="1" type="ORF">RRG08_005943</name>
</gene>
<organism evidence="1 2">
    <name type="scientific">Elysia crispata</name>
    <name type="common">lettuce slug</name>
    <dbReference type="NCBI Taxonomy" id="231223"/>
    <lineage>
        <taxon>Eukaryota</taxon>
        <taxon>Metazoa</taxon>
        <taxon>Spiralia</taxon>
        <taxon>Lophotrochozoa</taxon>
        <taxon>Mollusca</taxon>
        <taxon>Gastropoda</taxon>
        <taxon>Heterobranchia</taxon>
        <taxon>Euthyneura</taxon>
        <taxon>Panpulmonata</taxon>
        <taxon>Sacoglossa</taxon>
        <taxon>Placobranchoidea</taxon>
        <taxon>Plakobranchidae</taxon>
        <taxon>Elysia</taxon>
    </lineage>
</organism>